<reference evidence="1 2" key="1">
    <citation type="submission" date="2019-02" db="EMBL/GenBank/DDBJ databases">
        <title>Deep-cultivation of Planctomycetes and their phenomic and genomic characterization uncovers novel biology.</title>
        <authorList>
            <person name="Wiegand S."/>
            <person name="Jogler M."/>
            <person name="Boedeker C."/>
            <person name="Pinto D."/>
            <person name="Vollmers J."/>
            <person name="Rivas-Marin E."/>
            <person name="Kohn T."/>
            <person name="Peeters S.H."/>
            <person name="Heuer A."/>
            <person name="Rast P."/>
            <person name="Oberbeckmann S."/>
            <person name="Bunk B."/>
            <person name="Jeske O."/>
            <person name="Meyerdierks A."/>
            <person name="Storesund J.E."/>
            <person name="Kallscheuer N."/>
            <person name="Luecker S."/>
            <person name="Lage O.M."/>
            <person name="Pohl T."/>
            <person name="Merkel B.J."/>
            <person name="Hornburger P."/>
            <person name="Mueller R.-W."/>
            <person name="Bruemmer F."/>
            <person name="Labrenz M."/>
            <person name="Spormann A.M."/>
            <person name="Op den Camp H."/>
            <person name="Overmann J."/>
            <person name="Amann R."/>
            <person name="Jetten M.S.M."/>
            <person name="Mascher T."/>
            <person name="Medema M.H."/>
            <person name="Devos D.P."/>
            <person name="Kaster A.-K."/>
            <person name="Ovreas L."/>
            <person name="Rohde M."/>
            <person name="Galperin M.Y."/>
            <person name="Jogler C."/>
        </authorList>
    </citation>
    <scope>NUCLEOTIDE SEQUENCE [LARGE SCALE GENOMIC DNA]</scope>
    <source>
        <strain evidence="1 2">FF011L</strain>
    </source>
</reference>
<dbReference type="RefSeq" id="WP_246109491.1">
    <property type="nucleotide sequence ID" value="NZ_CP036262.1"/>
</dbReference>
<gene>
    <name evidence="1" type="ORF">FF011L_38920</name>
</gene>
<dbReference type="EMBL" id="CP036262">
    <property type="protein sequence ID" value="QDS95107.1"/>
    <property type="molecule type" value="Genomic_DNA"/>
</dbReference>
<dbReference type="Proteomes" id="UP000320672">
    <property type="component" value="Chromosome"/>
</dbReference>
<evidence type="ECO:0000313" key="1">
    <source>
        <dbReference type="EMBL" id="QDS95107.1"/>
    </source>
</evidence>
<dbReference type="AlphaFoldDB" id="A0A517MJZ4"/>
<evidence type="ECO:0000313" key="2">
    <source>
        <dbReference type="Proteomes" id="UP000320672"/>
    </source>
</evidence>
<name>A0A517MJZ4_9BACT</name>
<dbReference type="KEGG" id="rml:FF011L_38920"/>
<proteinExistence type="predicted"/>
<organism evidence="1 2">
    <name type="scientific">Roseimaritima multifibrata</name>
    <dbReference type="NCBI Taxonomy" id="1930274"/>
    <lineage>
        <taxon>Bacteria</taxon>
        <taxon>Pseudomonadati</taxon>
        <taxon>Planctomycetota</taxon>
        <taxon>Planctomycetia</taxon>
        <taxon>Pirellulales</taxon>
        <taxon>Pirellulaceae</taxon>
        <taxon>Roseimaritima</taxon>
    </lineage>
</organism>
<keyword evidence="2" id="KW-1185">Reference proteome</keyword>
<protein>
    <submittedName>
        <fullName evidence="1">Uncharacterized protein</fullName>
    </submittedName>
</protein>
<accession>A0A517MJZ4</accession>
<sequence length="200" mass="22210">MELKNPIAAYTANGNLEAHAIVTWLESNGIRAYAVEDNSGVSLFAFGTISQFHKPQVFVDKSDIDRAGDFLRQFELQRDQRCKELDDSPPIVSECEECGVASEFPASQNGTTQNCPKCTAFMDVGTSEWPDDFDFGDAESDTELSDNVDDAIAAASKLERVGDWDDAIEAFREAADRWPDHAEYIGNCIAEIERKRDATR</sequence>